<reference evidence="2" key="1">
    <citation type="journal article" date="2023" name="Plant J.">
        <title>The genome of the king protea, Protea cynaroides.</title>
        <authorList>
            <person name="Chang J."/>
            <person name="Duong T.A."/>
            <person name="Schoeman C."/>
            <person name="Ma X."/>
            <person name="Roodt D."/>
            <person name="Barker N."/>
            <person name="Li Z."/>
            <person name="Van de Peer Y."/>
            <person name="Mizrachi E."/>
        </authorList>
    </citation>
    <scope>NUCLEOTIDE SEQUENCE</scope>
    <source>
        <tissue evidence="2">Young leaves</tissue>
    </source>
</reference>
<sequence length="108" mass="12184">MAHLSCYPSRHHQLQLRKLSFQRIRSTLLSGQWAEEEMRAGSTVFWLIKQGRRDLIQNILSTPKKQKMSKMQKVERVANGPQNSSSASGGLHPNPEFSGQHGSTTIGR</sequence>
<keyword evidence="3" id="KW-1185">Reference proteome</keyword>
<proteinExistence type="predicted"/>
<evidence type="ECO:0000313" key="2">
    <source>
        <dbReference type="EMBL" id="KAJ4955186.1"/>
    </source>
</evidence>
<evidence type="ECO:0000256" key="1">
    <source>
        <dbReference type="SAM" id="MobiDB-lite"/>
    </source>
</evidence>
<evidence type="ECO:0000313" key="3">
    <source>
        <dbReference type="Proteomes" id="UP001141806"/>
    </source>
</evidence>
<name>A0A9Q0JX81_9MAGN</name>
<organism evidence="2 3">
    <name type="scientific">Protea cynaroides</name>
    <dbReference type="NCBI Taxonomy" id="273540"/>
    <lineage>
        <taxon>Eukaryota</taxon>
        <taxon>Viridiplantae</taxon>
        <taxon>Streptophyta</taxon>
        <taxon>Embryophyta</taxon>
        <taxon>Tracheophyta</taxon>
        <taxon>Spermatophyta</taxon>
        <taxon>Magnoliopsida</taxon>
        <taxon>Proteales</taxon>
        <taxon>Proteaceae</taxon>
        <taxon>Protea</taxon>
    </lineage>
</organism>
<protein>
    <submittedName>
        <fullName evidence="2">Uncharacterized protein</fullName>
    </submittedName>
</protein>
<dbReference type="EMBL" id="JAMYWD010000011">
    <property type="protein sequence ID" value="KAJ4955186.1"/>
    <property type="molecule type" value="Genomic_DNA"/>
</dbReference>
<dbReference type="AlphaFoldDB" id="A0A9Q0JX81"/>
<accession>A0A9Q0JX81</accession>
<gene>
    <name evidence="2" type="ORF">NE237_011969</name>
</gene>
<dbReference type="Proteomes" id="UP001141806">
    <property type="component" value="Unassembled WGS sequence"/>
</dbReference>
<feature type="region of interest" description="Disordered" evidence="1">
    <location>
        <begin position="63"/>
        <end position="108"/>
    </location>
</feature>
<comment type="caution">
    <text evidence="2">The sequence shown here is derived from an EMBL/GenBank/DDBJ whole genome shotgun (WGS) entry which is preliminary data.</text>
</comment>